<dbReference type="EMBL" id="LAZR01001091">
    <property type="protein sequence ID" value="KKN50882.1"/>
    <property type="molecule type" value="Genomic_DNA"/>
</dbReference>
<protein>
    <submittedName>
        <fullName evidence="1">Uncharacterized protein</fullName>
    </submittedName>
</protein>
<gene>
    <name evidence="1" type="ORF">LCGC14_0628410</name>
</gene>
<reference evidence="1" key="1">
    <citation type="journal article" date="2015" name="Nature">
        <title>Complex archaea that bridge the gap between prokaryotes and eukaryotes.</title>
        <authorList>
            <person name="Spang A."/>
            <person name="Saw J.H."/>
            <person name="Jorgensen S.L."/>
            <person name="Zaremba-Niedzwiedzka K."/>
            <person name="Martijn J."/>
            <person name="Lind A.E."/>
            <person name="van Eijk R."/>
            <person name="Schleper C."/>
            <person name="Guy L."/>
            <person name="Ettema T.J."/>
        </authorList>
    </citation>
    <scope>NUCLEOTIDE SEQUENCE</scope>
</reference>
<name>A0A0F9RM73_9ZZZZ</name>
<evidence type="ECO:0000313" key="1">
    <source>
        <dbReference type="EMBL" id="KKN50882.1"/>
    </source>
</evidence>
<proteinExistence type="predicted"/>
<dbReference type="AlphaFoldDB" id="A0A0F9RM73"/>
<sequence>MGKTDRAIQLLKLDEIVYNLSFICKINQLSNI</sequence>
<accession>A0A0F9RM73</accession>
<organism evidence="1">
    <name type="scientific">marine sediment metagenome</name>
    <dbReference type="NCBI Taxonomy" id="412755"/>
    <lineage>
        <taxon>unclassified sequences</taxon>
        <taxon>metagenomes</taxon>
        <taxon>ecological metagenomes</taxon>
    </lineage>
</organism>
<comment type="caution">
    <text evidence="1">The sequence shown here is derived from an EMBL/GenBank/DDBJ whole genome shotgun (WGS) entry which is preliminary data.</text>
</comment>